<protein>
    <submittedName>
        <fullName evidence="1">DsrE family protein</fullName>
    </submittedName>
</protein>
<dbReference type="AlphaFoldDB" id="A0AA42J0E8"/>
<dbReference type="RefSeq" id="WP_271011515.1">
    <property type="nucleotide sequence ID" value="NZ_JAQIFT010000025.1"/>
</dbReference>
<dbReference type="EMBL" id="JAQIFT010000025">
    <property type="protein sequence ID" value="MDA3731058.1"/>
    <property type="molecule type" value="Genomic_DNA"/>
</dbReference>
<evidence type="ECO:0000313" key="2">
    <source>
        <dbReference type="Proteomes" id="UP001169242"/>
    </source>
</evidence>
<accession>A0AA42J0E8</accession>
<proteinExistence type="predicted"/>
<reference evidence="1" key="1">
    <citation type="journal article" date="2023" name="Int. J. Syst. Evol. Microbiol.">
        <title>&lt;i&gt;Holtiella tumoricola&lt;/i&gt; gen. nov. sp. nov., isolated from a human clinical sample.</title>
        <authorList>
            <person name="Allen-Vercoe E."/>
            <person name="Daigneault M.C."/>
            <person name="Vancuren S.J."/>
            <person name="Cochrane K."/>
            <person name="O'Neal L.L."/>
            <person name="Sankaranarayanan K."/>
            <person name="Lawson P.A."/>
        </authorList>
    </citation>
    <scope>NUCLEOTIDE SEQUENCE</scope>
    <source>
        <strain evidence="1">CC70A</strain>
    </source>
</reference>
<evidence type="ECO:0000313" key="1">
    <source>
        <dbReference type="EMBL" id="MDA3731058.1"/>
    </source>
</evidence>
<organism evidence="1 2">
    <name type="scientific">Holtiella tumoricola</name>
    <dbReference type="NCBI Taxonomy" id="3018743"/>
    <lineage>
        <taxon>Bacteria</taxon>
        <taxon>Bacillati</taxon>
        <taxon>Bacillota</taxon>
        <taxon>Clostridia</taxon>
        <taxon>Lachnospirales</taxon>
        <taxon>Cellulosilyticaceae</taxon>
        <taxon>Holtiella</taxon>
    </lineage>
</organism>
<sequence>MENNKLTVLWVTRDKEVALHMVFMYAKNAKLQGWWEEVEVIIWGPSAQLTAIDEDIQLEIQMAKHAGVEVRACATCASRYGVEAELINQGIEVIGMGIPLTEALKAGNKILSI</sequence>
<dbReference type="InterPro" id="IPR003787">
    <property type="entry name" value="Sulphur_relay_DsrE/F-like"/>
</dbReference>
<comment type="caution">
    <text evidence="1">The sequence shown here is derived from an EMBL/GenBank/DDBJ whole genome shotgun (WGS) entry which is preliminary data.</text>
</comment>
<gene>
    <name evidence="1" type="ORF">PBV87_06090</name>
</gene>
<dbReference type="Gene3D" id="3.40.1260.10">
    <property type="entry name" value="DsrEFH-like"/>
    <property type="match status" value="1"/>
</dbReference>
<dbReference type="Proteomes" id="UP001169242">
    <property type="component" value="Unassembled WGS sequence"/>
</dbReference>
<keyword evidence="2" id="KW-1185">Reference proteome</keyword>
<dbReference type="InterPro" id="IPR027396">
    <property type="entry name" value="DsrEFH-like"/>
</dbReference>
<dbReference type="SUPFAM" id="SSF75169">
    <property type="entry name" value="DsrEFH-like"/>
    <property type="match status" value="1"/>
</dbReference>
<dbReference type="Pfam" id="PF02635">
    <property type="entry name" value="DsrE"/>
    <property type="match status" value="1"/>
</dbReference>
<name>A0AA42J0E8_9FIRM</name>